<evidence type="ECO:0000313" key="2">
    <source>
        <dbReference type="Proteomes" id="UP000285159"/>
    </source>
</evidence>
<accession>A0A412N724</accession>
<dbReference type="Pfam" id="PF13595">
    <property type="entry name" value="DUF4138"/>
    <property type="match status" value="1"/>
</dbReference>
<dbReference type="EMBL" id="QRWP01000003">
    <property type="protein sequence ID" value="RGT34360.1"/>
    <property type="molecule type" value="Genomic_DNA"/>
</dbReference>
<proteinExistence type="predicted"/>
<dbReference type="AlphaFoldDB" id="A0A412N724"/>
<evidence type="ECO:0000313" key="1">
    <source>
        <dbReference type="EMBL" id="RGT34360.1"/>
    </source>
</evidence>
<sequence>MPFDMSFIRINIIDRKVLKRTTTQENSTSCNLKLQQSDRDCRESTVRTVYVLPKFTISDRLKTFFPLAGAVNFRRV</sequence>
<dbReference type="InterPro" id="IPR022298">
    <property type="entry name" value="Conjug_transposon_TraN"/>
</dbReference>
<organism evidence="1 2">
    <name type="scientific">Bacteroides clarus</name>
    <dbReference type="NCBI Taxonomy" id="626929"/>
    <lineage>
        <taxon>Bacteria</taxon>
        <taxon>Pseudomonadati</taxon>
        <taxon>Bacteroidota</taxon>
        <taxon>Bacteroidia</taxon>
        <taxon>Bacteroidales</taxon>
        <taxon>Bacteroidaceae</taxon>
        <taxon>Bacteroides</taxon>
    </lineage>
</organism>
<gene>
    <name evidence="1" type="ORF">DWX38_05115</name>
</gene>
<name>A0A412N724_9BACE</name>
<dbReference type="Proteomes" id="UP000285159">
    <property type="component" value="Unassembled WGS sequence"/>
</dbReference>
<protein>
    <submittedName>
        <fullName evidence="1">DUF4138 domain-containing protein</fullName>
    </submittedName>
</protein>
<comment type="caution">
    <text evidence="1">The sequence shown here is derived from an EMBL/GenBank/DDBJ whole genome shotgun (WGS) entry which is preliminary data.</text>
</comment>
<reference evidence="1 2" key="1">
    <citation type="submission" date="2018-08" db="EMBL/GenBank/DDBJ databases">
        <title>A genome reference for cultivated species of the human gut microbiota.</title>
        <authorList>
            <person name="Zou Y."/>
            <person name="Xue W."/>
            <person name="Luo G."/>
        </authorList>
    </citation>
    <scope>NUCLEOTIDE SEQUENCE [LARGE SCALE GENOMIC DNA]</scope>
    <source>
        <strain evidence="1 2">AF19-1AC</strain>
    </source>
</reference>